<dbReference type="InterPro" id="IPR028034">
    <property type="entry name" value="HU-CCDC81"/>
</dbReference>
<name>A0A1I8F763_9PLAT</name>
<feature type="region of interest" description="Disordered" evidence="1">
    <location>
        <begin position="1"/>
        <end position="22"/>
    </location>
</feature>
<protein>
    <submittedName>
        <fullName evidence="5">HU-CCDC81_euk_2 domain-containing protein</fullName>
    </submittedName>
</protein>
<evidence type="ECO:0000259" key="3">
    <source>
        <dbReference type="Pfam" id="PF18289"/>
    </source>
</evidence>
<organism evidence="4 5">
    <name type="scientific">Macrostomum lignano</name>
    <dbReference type="NCBI Taxonomy" id="282301"/>
    <lineage>
        <taxon>Eukaryota</taxon>
        <taxon>Metazoa</taxon>
        <taxon>Spiralia</taxon>
        <taxon>Lophotrochozoa</taxon>
        <taxon>Platyhelminthes</taxon>
        <taxon>Rhabditophora</taxon>
        <taxon>Macrostomorpha</taxon>
        <taxon>Macrostomida</taxon>
        <taxon>Macrostomidae</taxon>
        <taxon>Macrostomum</taxon>
    </lineage>
</organism>
<feature type="domain" description="CCDC81 HU" evidence="2">
    <location>
        <begin position="19"/>
        <end position="72"/>
    </location>
</feature>
<sequence>MADGNQQTSRNQLSSRLDLSATSVSEEDLFHIWEAVSRFIEKNLQNQKGVHIPNFGTFSFVQKKLDVGNAKYLLPAASTCVRETLGALNRSIAMQRNVELVFCGVGRLQIRCG</sequence>
<evidence type="ECO:0000256" key="1">
    <source>
        <dbReference type="SAM" id="MobiDB-lite"/>
    </source>
</evidence>
<keyword evidence="4" id="KW-1185">Reference proteome</keyword>
<dbReference type="GO" id="GO:0003677">
    <property type="term" value="F:DNA binding"/>
    <property type="evidence" value="ECO:0007669"/>
    <property type="project" value="InterPro"/>
</dbReference>
<dbReference type="Gene3D" id="4.10.520.10">
    <property type="entry name" value="IHF-like DNA-binding proteins"/>
    <property type="match status" value="1"/>
</dbReference>
<evidence type="ECO:0000313" key="4">
    <source>
        <dbReference type="Proteomes" id="UP000095280"/>
    </source>
</evidence>
<dbReference type="GO" id="GO:0005815">
    <property type="term" value="C:microtubule organizing center"/>
    <property type="evidence" value="ECO:0007669"/>
    <property type="project" value="TreeGrafter"/>
</dbReference>
<dbReference type="Pfam" id="PF18289">
    <property type="entry name" value="HU-CCDC81_euk_2"/>
    <property type="match status" value="1"/>
</dbReference>
<dbReference type="InterPro" id="IPR026295">
    <property type="entry name" value="CCD81"/>
</dbReference>
<dbReference type="AlphaFoldDB" id="A0A1I8F763"/>
<dbReference type="InterPro" id="IPR010992">
    <property type="entry name" value="IHF-like_DNA-bd_dom_sf"/>
</dbReference>
<dbReference type="Proteomes" id="UP000095280">
    <property type="component" value="Unplaced"/>
</dbReference>
<evidence type="ECO:0000259" key="2">
    <source>
        <dbReference type="Pfam" id="PF14908"/>
    </source>
</evidence>
<proteinExistence type="predicted"/>
<dbReference type="Pfam" id="PF14908">
    <property type="entry name" value="HU-CCDC81_euk_1"/>
    <property type="match status" value="1"/>
</dbReference>
<dbReference type="SUPFAM" id="SSF47729">
    <property type="entry name" value="IHF-like DNA-binding proteins"/>
    <property type="match status" value="1"/>
</dbReference>
<dbReference type="PANTHER" id="PTHR14362">
    <property type="entry name" value="COILED-COIL DOMAIN-CONTAINING PROTEIN 81"/>
    <property type="match status" value="1"/>
</dbReference>
<dbReference type="WBParaSite" id="maker-unitig_23250-snap-gene-0.4-mRNA-1">
    <property type="protein sequence ID" value="maker-unitig_23250-snap-gene-0.4-mRNA-1"/>
    <property type="gene ID" value="maker-unitig_23250-snap-gene-0.4"/>
</dbReference>
<dbReference type="InterPro" id="IPR040673">
    <property type="entry name" value="CCDC81_HU_dom_2"/>
</dbReference>
<feature type="domain" description="CCDC81 HU" evidence="3">
    <location>
        <begin position="78"/>
        <end position="111"/>
    </location>
</feature>
<accession>A0A1I8F763</accession>
<evidence type="ECO:0000313" key="5">
    <source>
        <dbReference type="WBParaSite" id="maker-unitig_23250-snap-gene-0.4-mRNA-1"/>
    </source>
</evidence>
<reference evidence="5" key="1">
    <citation type="submission" date="2016-11" db="UniProtKB">
        <authorList>
            <consortium name="WormBaseParasite"/>
        </authorList>
    </citation>
    <scope>IDENTIFICATION</scope>
</reference>
<dbReference type="PANTHER" id="PTHR14362:SF2">
    <property type="entry name" value="COILED-COIL DOMAIN-CONTAINING PROTEIN 81"/>
    <property type="match status" value="1"/>
</dbReference>